<dbReference type="NCBIfam" id="TIGR00621">
    <property type="entry name" value="ssb"/>
    <property type="match status" value="1"/>
</dbReference>
<evidence type="ECO:0000256" key="1">
    <source>
        <dbReference type="ARBA" id="ARBA00023125"/>
    </source>
</evidence>
<sequence length="208" mass="22722">MGAIRVWRVRIAPSSSRGRTAAGRATGKRRRTDMTDIITITGNIATPPEHKVLPSGIPVTRFRVASGTRKFDRDANRWVDGPTNWYSVSAYRTLADNARNSLQKGERVIVTGRLRLRAWENDGKKGMEAEIDADALGHDLLFGTSTYRRTSTRTPSAQDEPPADGVQEAWALPGASADGEPSWPKADVPTQPAPEAERISELADSAPF</sequence>
<reference evidence="5 6" key="1">
    <citation type="submission" date="2019-03" db="EMBL/GenBank/DDBJ databases">
        <title>Diversity of the mouse oral microbiome.</title>
        <authorList>
            <person name="Joseph S."/>
            <person name="Aduse-Opoku J."/>
            <person name="Curtis M."/>
            <person name="Wade W."/>
            <person name="Hashim A."/>
        </authorList>
    </citation>
    <scope>NUCLEOTIDE SEQUENCE [LARGE SCALE GENOMIC DNA]</scope>
    <source>
        <strain evidence="5 6">P1012</strain>
    </source>
</reference>
<gene>
    <name evidence="5" type="primary">ssb</name>
    <name evidence="5" type="ORF">E4U02_00670</name>
</gene>
<dbReference type="GO" id="GO:0009295">
    <property type="term" value="C:nucleoid"/>
    <property type="evidence" value="ECO:0007669"/>
    <property type="project" value="TreeGrafter"/>
</dbReference>
<feature type="region of interest" description="Disordered" evidence="4">
    <location>
        <begin position="149"/>
        <end position="208"/>
    </location>
</feature>
<dbReference type="InterPro" id="IPR011344">
    <property type="entry name" value="ssDNA-bd"/>
</dbReference>
<evidence type="ECO:0000256" key="3">
    <source>
        <dbReference type="RuleBase" id="RU000524"/>
    </source>
</evidence>
<dbReference type="AlphaFoldDB" id="A0A4Y9FZ04"/>
<dbReference type="InterPro" id="IPR012340">
    <property type="entry name" value="NA-bd_OB-fold"/>
</dbReference>
<dbReference type="OrthoDB" id="4427276at2"/>
<dbReference type="PROSITE" id="PS50935">
    <property type="entry name" value="SSB"/>
    <property type="match status" value="1"/>
</dbReference>
<organism evidence="5 6">
    <name type="scientific">Microbacterium paludicola</name>
    <dbReference type="NCBI Taxonomy" id="300019"/>
    <lineage>
        <taxon>Bacteria</taxon>
        <taxon>Bacillati</taxon>
        <taxon>Actinomycetota</taxon>
        <taxon>Actinomycetes</taxon>
        <taxon>Micrococcales</taxon>
        <taxon>Microbacteriaceae</taxon>
        <taxon>Microbacterium</taxon>
    </lineage>
</organism>
<dbReference type="Pfam" id="PF00436">
    <property type="entry name" value="SSB"/>
    <property type="match status" value="1"/>
</dbReference>
<proteinExistence type="predicted"/>
<evidence type="ECO:0000256" key="4">
    <source>
        <dbReference type="SAM" id="MobiDB-lite"/>
    </source>
</evidence>
<accession>A0A4Y9FZ04</accession>
<dbReference type="GO" id="GO:0006260">
    <property type="term" value="P:DNA replication"/>
    <property type="evidence" value="ECO:0007669"/>
    <property type="project" value="InterPro"/>
</dbReference>
<evidence type="ECO:0000313" key="5">
    <source>
        <dbReference type="EMBL" id="TFU34653.1"/>
    </source>
</evidence>
<comment type="caution">
    <text evidence="5">The sequence shown here is derived from an EMBL/GenBank/DDBJ whole genome shotgun (WGS) entry which is preliminary data.</text>
</comment>
<dbReference type="Gene3D" id="2.40.50.140">
    <property type="entry name" value="Nucleic acid-binding proteins"/>
    <property type="match status" value="1"/>
</dbReference>
<keyword evidence="1 2" id="KW-0238">DNA-binding</keyword>
<name>A0A4Y9FZ04_9MICO</name>
<dbReference type="GO" id="GO:0003697">
    <property type="term" value="F:single-stranded DNA binding"/>
    <property type="evidence" value="ECO:0007669"/>
    <property type="project" value="InterPro"/>
</dbReference>
<dbReference type="PANTHER" id="PTHR10302:SF0">
    <property type="entry name" value="SINGLE-STRANDED DNA-BINDING PROTEIN, MITOCHONDRIAL"/>
    <property type="match status" value="1"/>
</dbReference>
<dbReference type="Proteomes" id="UP000298358">
    <property type="component" value="Unassembled WGS sequence"/>
</dbReference>
<dbReference type="PANTHER" id="PTHR10302">
    <property type="entry name" value="SINGLE-STRANDED DNA-BINDING PROTEIN"/>
    <property type="match status" value="1"/>
</dbReference>
<evidence type="ECO:0000313" key="6">
    <source>
        <dbReference type="Proteomes" id="UP000298358"/>
    </source>
</evidence>
<dbReference type="EMBL" id="SPQB01000001">
    <property type="protein sequence ID" value="TFU34653.1"/>
    <property type="molecule type" value="Genomic_DNA"/>
</dbReference>
<evidence type="ECO:0000256" key="2">
    <source>
        <dbReference type="PROSITE-ProRule" id="PRU00252"/>
    </source>
</evidence>
<dbReference type="CDD" id="cd04496">
    <property type="entry name" value="SSB_OBF"/>
    <property type="match status" value="1"/>
</dbReference>
<protein>
    <recommendedName>
        <fullName evidence="3">Single-stranded DNA-binding protein</fullName>
    </recommendedName>
</protein>
<keyword evidence="6" id="KW-1185">Reference proteome</keyword>
<dbReference type="InterPro" id="IPR000424">
    <property type="entry name" value="Primosome_PriB/ssb"/>
</dbReference>
<dbReference type="SUPFAM" id="SSF50249">
    <property type="entry name" value="Nucleic acid-binding proteins"/>
    <property type="match status" value="1"/>
</dbReference>